<name>E8ZI76_MYCHL</name>
<feature type="transmembrane region" description="Helical" evidence="1">
    <location>
        <begin position="14"/>
        <end position="32"/>
    </location>
</feature>
<keyword evidence="1" id="KW-1133">Transmembrane helix</keyword>
<dbReference type="EMBL" id="FR773153">
    <property type="protein sequence ID" value="CBY92847.1"/>
    <property type="molecule type" value="Genomic_DNA"/>
</dbReference>
<dbReference type="AlphaFoldDB" id="E8ZI76"/>
<evidence type="ECO:0000256" key="1">
    <source>
        <dbReference type="SAM" id="Phobius"/>
    </source>
</evidence>
<sequence>MSSLVSLFKQKQKILILAGCGGIPCGGAYFILSDFLNKTENEKSTNLTTSLNEVQSEIDEQQATKVKRAGVINTVNTKYLTAENNTKQGSNHQFKEENYRLPELESDEKWGQVLQEFQTSKFKNDPRVKGITNIEEVKKYCLDEVSWTESTINLDSLQGYSFSSPEYLCVWDLFKYQITQPT</sequence>
<gene>
    <name evidence="2" type="ordered locus">HF1_08390</name>
</gene>
<dbReference type="HOGENOM" id="CLU_1480492_0_0_14"/>
<keyword evidence="1" id="KW-0812">Transmembrane</keyword>
<evidence type="ECO:0000313" key="3">
    <source>
        <dbReference type="Proteomes" id="UP000008637"/>
    </source>
</evidence>
<organism evidence="2 3">
    <name type="scientific">Mycoplasma haemofelis (strain Langford 1)</name>
    <name type="common">Haemobartonella felis</name>
    <dbReference type="NCBI Taxonomy" id="941640"/>
    <lineage>
        <taxon>Bacteria</taxon>
        <taxon>Bacillati</taxon>
        <taxon>Mycoplasmatota</taxon>
        <taxon>Mollicutes</taxon>
        <taxon>Mycoplasmataceae</taxon>
        <taxon>Mycoplasma</taxon>
    </lineage>
</organism>
<keyword evidence="3" id="KW-1185">Reference proteome</keyword>
<accession>E8ZI76</accession>
<proteinExistence type="predicted"/>
<evidence type="ECO:0000313" key="2">
    <source>
        <dbReference type="EMBL" id="CBY92847.1"/>
    </source>
</evidence>
<keyword evidence="1" id="KW-0472">Membrane</keyword>
<protein>
    <submittedName>
        <fullName evidence="2">Uncharacterized protein</fullName>
    </submittedName>
</protein>
<dbReference type="KEGG" id="mha:HF1_08390"/>
<reference evidence="2 3" key="1">
    <citation type="journal article" date="2011" name="J. Bacteriol.">
        <title>Complete genome sequence of Mycoplasma haemofelis, a hemotropic mycoplasma.</title>
        <authorList>
            <person name="Barker E.N."/>
            <person name="Helps C.R."/>
            <person name="Peters I.R."/>
            <person name="Darby A.C."/>
            <person name="Radford A.D."/>
            <person name="Tasker S."/>
        </authorList>
    </citation>
    <scope>NUCLEOTIDE SEQUENCE [LARGE SCALE GENOMIC DNA]</scope>
    <source>
        <strain evidence="2 3">Langford 1</strain>
    </source>
</reference>
<dbReference type="Proteomes" id="UP000008637">
    <property type="component" value="Chromosome"/>
</dbReference>